<comment type="caution">
    <text evidence="3">The sequence shown here is derived from an EMBL/GenBank/DDBJ whole genome shotgun (WGS) entry which is preliminary data.</text>
</comment>
<dbReference type="Proteomes" id="UP001222325">
    <property type="component" value="Unassembled WGS sequence"/>
</dbReference>
<protein>
    <recommendedName>
        <fullName evidence="2">DUF6532 domain-containing protein</fullName>
    </recommendedName>
</protein>
<feature type="domain" description="DUF6532" evidence="2">
    <location>
        <begin position="310"/>
        <end position="482"/>
    </location>
</feature>
<feature type="compositionally biased region" description="Low complexity" evidence="1">
    <location>
        <begin position="215"/>
        <end position="232"/>
    </location>
</feature>
<evidence type="ECO:0000313" key="4">
    <source>
        <dbReference type="Proteomes" id="UP001222325"/>
    </source>
</evidence>
<feature type="region of interest" description="Disordered" evidence="1">
    <location>
        <begin position="1"/>
        <end position="297"/>
    </location>
</feature>
<organism evidence="3 4">
    <name type="scientific">Mycena belliarum</name>
    <dbReference type="NCBI Taxonomy" id="1033014"/>
    <lineage>
        <taxon>Eukaryota</taxon>
        <taxon>Fungi</taxon>
        <taxon>Dikarya</taxon>
        <taxon>Basidiomycota</taxon>
        <taxon>Agaricomycotina</taxon>
        <taxon>Agaricomycetes</taxon>
        <taxon>Agaricomycetidae</taxon>
        <taxon>Agaricales</taxon>
        <taxon>Marasmiineae</taxon>
        <taxon>Mycenaceae</taxon>
        <taxon>Mycena</taxon>
    </lineage>
</organism>
<dbReference type="EMBL" id="JARJCN010000094">
    <property type="protein sequence ID" value="KAJ7075486.1"/>
    <property type="molecule type" value="Genomic_DNA"/>
</dbReference>
<feature type="compositionally biased region" description="Basic and acidic residues" evidence="1">
    <location>
        <begin position="72"/>
        <end position="83"/>
    </location>
</feature>
<proteinExistence type="predicted"/>
<feature type="compositionally biased region" description="Acidic residues" evidence="1">
    <location>
        <begin position="94"/>
        <end position="113"/>
    </location>
</feature>
<gene>
    <name evidence="3" type="ORF">B0H15DRAFT_956401</name>
</gene>
<name>A0AAD6XJC5_9AGAR</name>
<dbReference type="InterPro" id="IPR045341">
    <property type="entry name" value="DUF6532"/>
</dbReference>
<dbReference type="AlphaFoldDB" id="A0AAD6XJC5"/>
<keyword evidence="4" id="KW-1185">Reference proteome</keyword>
<reference evidence="3" key="1">
    <citation type="submission" date="2023-03" db="EMBL/GenBank/DDBJ databases">
        <title>Massive genome expansion in bonnet fungi (Mycena s.s.) driven by repeated elements and novel gene families across ecological guilds.</title>
        <authorList>
            <consortium name="Lawrence Berkeley National Laboratory"/>
            <person name="Harder C.B."/>
            <person name="Miyauchi S."/>
            <person name="Viragh M."/>
            <person name="Kuo A."/>
            <person name="Thoen E."/>
            <person name="Andreopoulos B."/>
            <person name="Lu D."/>
            <person name="Skrede I."/>
            <person name="Drula E."/>
            <person name="Henrissat B."/>
            <person name="Morin E."/>
            <person name="Kohler A."/>
            <person name="Barry K."/>
            <person name="LaButti K."/>
            <person name="Morin E."/>
            <person name="Salamov A."/>
            <person name="Lipzen A."/>
            <person name="Mereny Z."/>
            <person name="Hegedus B."/>
            <person name="Baldrian P."/>
            <person name="Stursova M."/>
            <person name="Weitz H."/>
            <person name="Taylor A."/>
            <person name="Grigoriev I.V."/>
            <person name="Nagy L.G."/>
            <person name="Martin F."/>
            <person name="Kauserud H."/>
        </authorList>
    </citation>
    <scope>NUCLEOTIDE SEQUENCE</scope>
    <source>
        <strain evidence="3">CBHHK173m</strain>
    </source>
</reference>
<feature type="region of interest" description="Disordered" evidence="1">
    <location>
        <begin position="528"/>
        <end position="548"/>
    </location>
</feature>
<feature type="compositionally biased region" description="Basic and acidic residues" evidence="1">
    <location>
        <begin position="175"/>
        <end position="187"/>
    </location>
</feature>
<feature type="compositionally biased region" description="Basic and acidic residues" evidence="1">
    <location>
        <begin position="44"/>
        <end position="62"/>
    </location>
</feature>
<evidence type="ECO:0000259" key="2">
    <source>
        <dbReference type="Pfam" id="PF20149"/>
    </source>
</evidence>
<feature type="compositionally biased region" description="Low complexity" evidence="1">
    <location>
        <begin position="242"/>
        <end position="251"/>
    </location>
</feature>
<sequence>MSRAARGRSDSDSDGGALDAQTARVRRSRDDLSGNEILPTRTRTARDRQPTEKQSAKNKENLEVMQQQMAKMAKELEKAERKLRQQSARKPLADEDDDGVESEDRDAGDFDDPQEIRFQSSSIQPLAVLPLEGPRRTERLTVSKASRQRGPPKTSSRAFLQLPPVDPPSPTGSVHRPDSSPHERDNDGDPAEDGWRSSSPLDGRVASGAAPPRPSGRNGPRSSSPASSAPPRDTSRNDPPTRGRTTTGSSSAGEKRKQAASSSSPAPPHKRKHKEPRLQEPRFAEGYSATSGAKPKASDYEPMVCALLLRAMAEYALQILTVNGFPPAGLQTMWADRSFKSACKAANQHYVLTERMNKLANHEARVAYPGADPVVSSNRAISAHLIKDQAFHYKDPQARTGFGGNSILGEMRHLTTFKNKNSLGALHTARFTPYPLELLALEFTGIEFCALEWSTGVYVAAQFFEKDVLKIYSKHLLKIQQWSKLNEHVVENIRRKWSSRASRSLNLTSPDEDDGCLAPAQEDALREELEGRTGATDSEAESDVAPPAEMGDAAMDMDITRLLSCLPLSHFRIAWENFTMVKTYVWYQTVDSAVSAT</sequence>
<evidence type="ECO:0000256" key="1">
    <source>
        <dbReference type="SAM" id="MobiDB-lite"/>
    </source>
</evidence>
<evidence type="ECO:0000313" key="3">
    <source>
        <dbReference type="EMBL" id="KAJ7075486.1"/>
    </source>
</evidence>
<dbReference type="Pfam" id="PF20149">
    <property type="entry name" value="DUF6532"/>
    <property type="match status" value="1"/>
</dbReference>
<accession>A0AAD6XJC5</accession>